<gene>
    <name evidence="2" type="ORF">CFP56_040607</name>
</gene>
<sequence>MRAPVVPALTSRGQDSRGLSRLPPPGTAAAQTVKGQLFLISNLAAWAKALKRAIKRKKKMGRCLERLILGINKRLAIRFSGLVLC</sequence>
<accession>A0AAW0LK05</accession>
<protein>
    <submittedName>
        <fullName evidence="2">Uncharacterized protein</fullName>
    </submittedName>
</protein>
<evidence type="ECO:0000313" key="3">
    <source>
        <dbReference type="Proteomes" id="UP000237347"/>
    </source>
</evidence>
<dbReference type="AlphaFoldDB" id="A0AAW0LK05"/>
<evidence type="ECO:0000313" key="2">
    <source>
        <dbReference type="EMBL" id="KAK7851972.1"/>
    </source>
</evidence>
<reference evidence="2 3" key="1">
    <citation type="journal article" date="2018" name="Sci. Data">
        <title>The draft genome sequence of cork oak.</title>
        <authorList>
            <person name="Ramos A.M."/>
            <person name="Usie A."/>
            <person name="Barbosa P."/>
            <person name="Barros P.M."/>
            <person name="Capote T."/>
            <person name="Chaves I."/>
            <person name="Simoes F."/>
            <person name="Abreu I."/>
            <person name="Carrasquinho I."/>
            <person name="Faro C."/>
            <person name="Guimaraes J.B."/>
            <person name="Mendonca D."/>
            <person name="Nobrega F."/>
            <person name="Rodrigues L."/>
            <person name="Saibo N.J.M."/>
            <person name="Varela M.C."/>
            <person name="Egas C."/>
            <person name="Matos J."/>
            <person name="Miguel C.M."/>
            <person name="Oliveira M.M."/>
            <person name="Ricardo C.P."/>
            <person name="Goncalves S."/>
        </authorList>
    </citation>
    <scope>NUCLEOTIDE SEQUENCE [LARGE SCALE GENOMIC DNA]</scope>
    <source>
        <strain evidence="3">cv. HL8</strain>
    </source>
</reference>
<name>A0AAW0LK05_QUESU</name>
<dbReference type="EMBL" id="PKMF04000081">
    <property type="protein sequence ID" value="KAK7851972.1"/>
    <property type="molecule type" value="Genomic_DNA"/>
</dbReference>
<comment type="caution">
    <text evidence="2">The sequence shown here is derived from an EMBL/GenBank/DDBJ whole genome shotgun (WGS) entry which is preliminary data.</text>
</comment>
<evidence type="ECO:0000256" key="1">
    <source>
        <dbReference type="SAM" id="MobiDB-lite"/>
    </source>
</evidence>
<keyword evidence="3" id="KW-1185">Reference proteome</keyword>
<feature type="region of interest" description="Disordered" evidence="1">
    <location>
        <begin position="1"/>
        <end position="27"/>
    </location>
</feature>
<dbReference type="Proteomes" id="UP000237347">
    <property type="component" value="Unassembled WGS sequence"/>
</dbReference>
<proteinExistence type="predicted"/>
<organism evidence="2 3">
    <name type="scientific">Quercus suber</name>
    <name type="common">Cork oak</name>
    <dbReference type="NCBI Taxonomy" id="58331"/>
    <lineage>
        <taxon>Eukaryota</taxon>
        <taxon>Viridiplantae</taxon>
        <taxon>Streptophyta</taxon>
        <taxon>Embryophyta</taxon>
        <taxon>Tracheophyta</taxon>
        <taxon>Spermatophyta</taxon>
        <taxon>Magnoliopsida</taxon>
        <taxon>eudicotyledons</taxon>
        <taxon>Gunneridae</taxon>
        <taxon>Pentapetalae</taxon>
        <taxon>rosids</taxon>
        <taxon>fabids</taxon>
        <taxon>Fagales</taxon>
        <taxon>Fagaceae</taxon>
        <taxon>Quercus</taxon>
    </lineage>
</organism>